<evidence type="ECO:0000256" key="6">
    <source>
        <dbReference type="ARBA" id="ARBA00023306"/>
    </source>
</evidence>
<dbReference type="PROSITE" id="PS50294">
    <property type="entry name" value="WD_REPEATS_REGION"/>
    <property type="match status" value="1"/>
</dbReference>
<dbReference type="Gene3D" id="2.130.10.10">
    <property type="entry name" value="YVTN repeat-like/Quinoprotein amine dehydrogenase"/>
    <property type="match status" value="1"/>
</dbReference>
<dbReference type="SUPFAM" id="SSF50978">
    <property type="entry name" value="WD40 repeat-like"/>
    <property type="match status" value="1"/>
</dbReference>
<feature type="domain" description="CDC20/Fizzy WD40" evidence="10">
    <location>
        <begin position="230"/>
        <end position="528"/>
    </location>
</feature>
<comment type="caution">
    <text evidence="11">The sequence shown here is derived from an EMBL/GenBank/DDBJ whole genome shotgun (WGS) entry which is preliminary data.</text>
</comment>
<dbReference type="InterPro" id="IPR036322">
    <property type="entry name" value="WD40_repeat_dom_sf"/>
</dbReference>
<dbReference type="Proteomes" id="UP000188533">
    <property type="component" value="Unassembled WGS sequence"/>
</dbReference>
<keyword evidence="12" id="KW-1185">Reference proteome</keyword>
<dbReference type="PANTHER" id="PTHR19918:SF8">
    <property type="entry name" value="FI02843P"/>
    <property type="match status" value="1"/>
</dbReference>
<feature type="compositionally biased region" description="Polar residues" evidence="8">
    <location>
        <begin position="52"/>
        <end position="67"/>
    </location>
</feature>
<dbReference type="EMBL" id="BDGU01000145">
    <property type="protein sequence ID" value="GAW03323.1"/>
    <property type="molecule type" value="Genomic_DNA"/>
</dbReference>
<evidence type="ECO:0000256" key="2">
    <source>
        <dbReference type="ARBA" id="ARBA00022574"/>
    </source>
</evidence>
<evidence type="ECO:0000313" key="11">
    <source>
        <dbReference type="EMBL" id="GAW03323.1"/>
    </source>
</evidence>
<reference evidence="11 12" key="2">
    <citation type="submission" date="2017-02" db="EMBL/GenBank/DDBJ databases">
        <title>A genome survey and senescence transcriptome analysis in Lentinula edodes.</title>
        <authorList>
            <person name="Sakamoto Y."/>
            <person name="Nakade K."/>
            <person name="Sato S."/>
            <person name="Yoshida Y."/>
            <person name="Miyazaki K."/>
            <person name="Natsume S."/>
            <person name="Konno N."/>
        </authorList>
    </citation>
    <scope>NUCLEOTIDE SEQUENCE [LARGE SCALE GENOMIC DNA]</scope>
    <source>
        <strain evidence="11 12">NBRC 111202</strain>
    </source>
</reference>
<dbReference type="AlphaFoldDB" id="A0A1Q3E7W2"/>
<dbReference type="InterPro" id="IPR056150">
    <property type="entry name" value="WD40_CDC20-Fz"/>
</dbReference>
<evidence type="ECO:0000256" key="9">
    <source>
        <dbReference type="SAM" id="Phobius"/>
    </source>
</evidence>
<evidence type="ECO:0000256" key="3">
    <source>
        <dbReference type="ARBA" id="ARBA00022618"/>
    </source>
</evidence>
<dbReference type="Pfam" id="PF24807">
    <property type="entry name" value="WD40_CDC20-Fz"/>
    <property type="match status" value="1"/>
</dbReference>
<gene>
    <name evidence="11" type="ORF">LENED_005043</name>
</gene>
<dbReference type="STRING" id="5353.A0A1Q3E7W2"/>
<dbReference type="InterPro" id="IPR015943">
    <property type="entry name" value="WD40/YVTN_repeat-like_dom_sf"/>
</dbReference>
<dbReference type="GO" id="GO:1905786">
    <property type="term" value="P:positive regulation of anaphase-promoting complex-dependent catabolic process"/>
    <property type="evidence" value="ECO:0007669"/>
    <property type="project" value="TreeGrafter"/>
</dbReference>
<keyword evidence="3" id="KW-0132">Cell division</keyword>
<keyword evidence="6" id="KW-0131">Cell cycle</keyword>
<name>A0A1Q3E7W2_LENED</name>
<keyword evidence="9" id="KW-1133">Transmembrane helix</keyword>
<feature type="compositionally biased region" description="Basic residues" evidence="8">
    <location>
        <begin position="42"/>
        <end position="51"/>
    </location>
</feature>
<evidence type="ECO:0000256" key="8">
    <source>
        <dbReference type="SAM" id="MobiDB-lite"/>
    </source>
</evidence>
<keyword evidence="5" id="KW-0498">Mitosis</keyword>
<dbReference type="GO" id="GO:0031145">
    <property type="term" value="P:anaphase-promoting complex-dependent catabolic process"/>
    <property type="evidence" value="ECO:0007669"/>
    <property type="project" value="TreeGrafter"/>
</dbReference>
<evidence type="ECO:0000256" key="5">
    <source>
        <dbReference type="ARBA" id="ARBA00022776"/>
    </source>
</evidence>
<keyword evidence="2 7" id="KW-0853">WD repeat</keyword>
<dbReference type="GO" id="GO:0005680">
    <property type="term" value="C:anaphase-promoting complex"/>
    <property type="evidence" value="ECO:0007669"/>
    <property type="project" value="TreeGrafter"/>
</dbReference>
<evidence type="ECO:0000259" key="10">
    <source>
        <dbReference type="Pfam" id="PF24807"/>
    </source>
</evidence>
<dbReference type="GO" id="GO:0010997">
    <property type="term" value="F:anaphase-promoting complex binding"/>
    <property type="evidence" value="ECO:0007669"/>
    <property type="project" value="InterPro"/>
</dbReference>
<feature type="region of interest" description="Disordered" evidence="8">
    <location>
        <begin position="1"/>
        <end position="94"/>
    </location>
</feature>
<accession>A0A1Q3E7W2</accession>
<dbReference type="InterPro" id="IPR033010">
    <property type="entry name" value="Cdc20/Fizzy"/>
</dbReference>
<dbReference type="GO" id="GO:1990757">
    <property type="term" value="F:ubiquitin ligase activator activity"/>
    <property type="evidence" value="ECO:0007669"/>
    <property type="project" value="TreeGrafter"/>
</dbReference>
<evidence type="ECO:0000256" key="7">
    <source>
        <dbReference type="PROSITE-ProRule" id="PRU00221"/>
    </source>
</evidence>
<dbReference type="SMART" id="SM00320">
    <property type="entry name" value="WD40"/>
    <property type="match status" value="5"/>
</dbReference>
<organism evidence="11 12">
    <name type="scientific">Lentinula edodes</name>
    <name type="common">Shiitake mushroom</name>
    <name type="synonym">Lentinus edodes</name>
    <dbReference type="NCBI Taxonomy" id="5353"/>
    <lineage>
        <taxon>Eukaryota</taxon>
        <taxon>Fungi</taxon>
        <taxon>Dikarya</taxon>
        <taxon>Basidiomycota</taxon>
        <taxon>Agaricomycotina</taxon>
        <taxon>Agaricomycetes</taxon>
        <taxon>Agaricomycetidae</taxon>
        <taxon>Agaricales</taxon>
        <taxon>Marasmiineae</taxon>
        <taxon>Omphalotaceae</taxon>
        <taxon>Lentinula</taxon>
    </lineage>
</organism>
<feature type="compositionally biased region" description="Low complexity" evidence="8">
    <location>
        <begin position="27"/>
        <end position="40"/>
    </location>
</feature>
<dbReference type="PANTHER" id="PTHR19918">
    <property type="entry name" value="CELL DIVISION CYCLE 20 CDC20 FIZZY -RELATED"/>
    <property type="match status" value="1"/>
</dbReference>
<feature type="transmembrane region" description="Helical" evidence="9">
    <location>
        <begin position="620"/>
        <end position="638"/>
    </location>
</feature>
<dbReference type="InterPro" id="IPR001680">
    <property type="entry name" value="WD40_rpt"/>
</dbReference>
<feature type="repeat" description="WD" evidence="7">
    <location>
        <begin position="497"/>
        <end position="530"/>
    </location>
</feature>
<proteinExistence type="inferred from homology"/>
<feature type="repeat" description="WD" evidence="7">
    <location>
        <begin position="358"/>
        <end position="390"/>
    </location>
</feature>
<keyword evidence="9" id="KW-0812">Transmembrane</keyword>
<dbReference type="GO" id="GO:0051301">
    <property type="term" value="P:cell division"/>
    <property type="evidence" value="ECO:0007669"/>
    <property type="project" value="UniProtKB-KW"/>
</dbReference>
<keyword evidence="9" id="KW-0472">Membrane</keyword>
<feature type="repeat" description="WD" evidence="7">
    <location>
        <begin position="282"/>
        <end position="316"/>
    </location>
</feature>
<keyword evidence="4" id="KW-0677">Repeat</keyword>
<evidence type="ECO:0000256" key="4">
    <source>
        <dbReference type="ARBA" id="ARBA00022737"/>
    </source>
</evidence>
<comment type="similarity">
    <text evidence="1">Belongs to the WD repeat CDC20/Fizzy family.</text>
</comment>
<dbReference type="PROSITE" id="PS50082">
    <property type="entry name" value="WD_REPEATS_2"/>
    <property type="match status" value="3"/>
</dbReference>
<feature type="compositionally biased region" description="Low complexity" evidence="8">
    <location>
        <begin position="69"/>
        <end position="87"/>
    </location>
</feature>
<evidence type="ECO:0000313" key="12">
    <source>
        <dbReference type="Proteomes" id="UP000188533"/>
    </source>
</evidence>
<reference evidence="11 12" key="1">
    <citation type="submission" date="2016-08" db="EMBL/GenBank/DDBJ databases">
        <authorList>
            <consortium name="Lentinula edodes genome sequencing consortium"/>
            <person name="Sakamoto Y."/>
            <person name="Nakade K."/>
            <person name="Sato S."/>
            <person name="Yoshida Y."/>
            <person name="Miyazaki K."/>
            <person name="Natsume S."/>
            <person name="Konno N."/>
        </authorList>
    </citation>
    <scope>NUCLEOTIDE SEQUENCE [LARGE SCALE GENOMIC DNA]</scope>
    <source>
        <strain evidence="11 12">NBRC 111202</strain>
    </source>
</reference>
<feature type="region of interest" description="Disordered" evidence="8">
    <location>
        <begin position="128"/>
        <end position="151"/>
    </location>
</feature>
<sequence length="651" mass="71083">MFQPKTPSRHRTRSDVGKTPKTPLTPSVLSGLGNISLGGSPTKKRTGKTHAKASSSSGPFDTTNPFIQPSISRSRPNSRPSSRPASPVKFTTGAIPISEDLKGQAGGGLIRKGGVELSRLDVVSRDYIPPKPELKRSRSTPAANRDTRDRFITSRDTENDVAATLEQMHLNPKSASPGHTARLVAATGVPLNRRILGYHEPPPAASSDTSLAQQREFAKPLIPTQPERVLDAPGMVDDFYLNLISWSCQNTVAVALEASTYIWHADTGSVNQIGEAPEGSYVSSVDFSNDGMFLGIGIGQGDVELWDVETGQKLRTMSGHQAQIATLSWNQHILTSGCGDGSIWHHDVRIPRHKVMELLGHSGEICGLKWRSDGELLASGGNDNVVNIWDGRLGDVGEGARGSAKWTKRNHTAAVKGLAWCPWQANLLASGGGTNDATINVWNSTTGARLHTQKTPSQITSILWAPHKKEILTTHGYPTNSIMLHAYPSMDRVAEIRDAHDSRVLFSCLGPAGDVVCTGASDENLKFWRIWDVVGEGSGKKRKENEERRLPSQLRNGKHKESAFLAATAFLQVDYKRINSFVPRRTFRSKDQDFGRRTYRRAVAGSSSILSLLSQQHSSLLLLGVLSLLIILISILFFRDIRITYASYTDL</sequence>
<protein>
    <submittedName>
        <fullName evidence="11">Wd repeat-containing protein slp1</fullName>
    </submittedName>
</protein>
<evidence type="ECO:0000256" key="1">
    <source>
        <dbReference type="ARBA" id="ARBA00006445"/>
    </source>
</evidence>